<dbReference type="InterPro" id="IPR051313">
    <property type="entry name" value="Bact_iron-sidero_bind"/>
</dbReference>
<dbReference type="Gene3D" id="3.40.50.1980">
    <property type="entry name" value="Nitrogenase molybdenum iron protein domain"/>
    <property type="match status" value="2"/>
</dbReference>
<feature type="signal peptide" evidence="5">
    <location>
        <begin position="1"/>
        <end position="27"/>
    </location>
</feature>
<proteinExistence type="inferred from homology"/>
<feature type="chain" id="PRO_5045545800" evidence="5">
    <location>
        <begin position="28"/>
        <end position="344"/>
    </location>
</feature>
<dbReference type="SUPFAM" id="SSF53807">
    <property type="entry name" value="Helical backbone' metal receptor"/>
    <property type="match status" value="1"/>
</dbReference>
<dbReference type="PROSITE" id="PS50983">
    <property type="entry name" value="FE_B12_PBP"/>
    <property type="match status" value="1"/>
</dbReference>
<dbReference type="PANTHER" id="PTHR30532:SF24">
    <property type="entry name" value="FERRIC ENTEROBACTIN-BINDING PERIPLASMIC PROTEIN FEPB"/>
    <property type="match status" value="1"/>
</dbReference>
<evidence type="ECO:0000313" key="8">
    <source>
        <dbReference type="Proteomes" id="UP001432000"/>
    </source>
</evidence>
<keyword evidence="3" id="KW-0813">Transport</keyword>
<comment type="similarity">
    <text evidence="2">Belongs to the bacterial solute-binding protein 8 family.</text>
</comment>
<evidence type="ECO:0000259" key="6">
    <source>
        <dbReference type="PROSITE" id="PS50983"/>
    </source>
</evidence>
<comment type="subcellular location">
    <subcellularLocation>
        <location evidence="1">Cell envelope</location>
    </subcellularLocation>
</comment>
<gene>
    <name evidence="7" type="ORF">WDS16_05105</name>
</gene>
<keyword evidence="8" id="KW-1185">Reference proteome</keyword>
<dbReference type="EMBL" id="CP147846">
    <property type="protein sequence ID" value="WXG69928.1"/>
    <property type="molecule type" value="Genomic_DNA"/>
</dbReference>
<dbReference type="Pfam" id="PF01497">
    <property type="entry name" value="Peripla_BP_2"/>
    <property type="match status" value="1"/>
</dbReference>
<dbReference type="PROSITE" id="PS51318">
    <property type="entry name" value="TAT"/>
    <property type="match status" value="1"/>
</dbReference>
<protein>
    <submittedName>
        <fullName evidence="7">ABC transporter substrate-binding protein</fullName>
    </submittedName>
</protein>
<reference evidence="7 8" key="1">
    <citation type="submission" date="2024-03" db="EMBL/GenBank/DDBJ databases">
        <title>Natural products discovery in diverse microorganisms through a two-stage MS feature dereplication strategy.</title>
        <authorList>
            <person name="Zhang R."/>
        </authorList>
    </citation>
    <scope>NUCLEOTIDE SEQUENCE [LARGE SCALE GENOMIC DNA]</scope>
    <source>
        <strain evidence="7 8">18930</strain>
    </source>
</reference>
<dbReference type="PANTHER" id="PTHR30532">
    <property type="entry name" value="IRON III DICITRATE-BINDING PERIPLASMIC PROTEIN"/>
    <property type="match status" value="1"/>
</dbReference>
<name>A0ABZ2PPW4_9NOCA</name>
<sequence length="344" mass="36213">MNPAITRRSMLSLTFATVAGLAVTACAGADESDGSAGTLASGSNVEPNAFPVTIDHKFGSTTIDNAPTRIAAVGIGDADVLLSLGVTPVLVPVWNGSTDDGIGVWAESALTGGEPVSLANATTDFDIETIAAASPDLILAVNNAIDEETYQQLSAIAPTVLHAADQVDWVLPWQEVTTRIGTAVGLPAAGQNEVRDVEALIARTRAENPQFVGKSAALVIRWSDGNLRAFSPESARAQLLTALGFTPPPALADRFAGKLNTELSAENYSLLEADYLLFDNYERSRSDMEQQSTFASMEVVRTGGLIALDPIVSDAVSMPNPLTIPFVLSQFVDQINQAEAARDR</sequence>
<organism evidence="7 8">
    <name type="scientific">Rhodococcus sovatensis</name>
    <dbReference type="NCBI Taxonomy" id="1805840"/>
    <lineage>
        <taxon>Bacteria</taxon>
        <taxon>Bacillati</taxon>
        <taxon>Actinomycetota</taxon>
        <taxon>Actinomycetes</taxon>
        <taxon>Mycobacteriales</taxon>
        <taxon>Nocardiaceae</taxon>
        <taxon>Rhodococcus</taxon>
    </lineage>
</organism>
<dbReference type="PROSITE" id="PS51257">
    <property type="entry name" value="PROKAR_LIPOPROTEIN"/>
    <property type="match status" value="1"/>
</dbReference>
<accession>A0ABZ2PPW4</accession>
<evidence type="ECO:0000256" key="4">
    <source>
        <dbReference type="ARBA" id="ARBA00022729"/>
    </source>
</evidence>
<evidence type="ECO:0000256" key="1">
    <source>
        <dbReference type="ARBA" id="ARBA00004196"/>
    </source>
</evidence>
<keyword evidence="4 5" id="KW-0732">Signal</keyword>
<evidence type="ECO:0000256" key="5">
    <source>
        <dbReference type="SAM" id="SignalP"/>
    </source>
</evidence>
<evidence type="ECO:0000256" key="3">
    <source>
        <dbReference type="ARBA" id="ARBA00022448"/>
    </source>
</evidence>
<dbReference type="RefSeq" id="WP_338891008.1">
    <property type="nucleotide sequence ID" value="NZ_CP147846.1"/>
</dbReference>
<dbReference type="InterPro" id="IPR002491">
    <property type="entry name" value="ABC_transptr_periplasmic_BD"/>
</dbReference>
<evidence type="ECO:0000256" key="2">
    <source>
        <dbReference type="ARBA" id="ARBA00008814"/>
    </source>
</evidence>
<evidence type="ECO:0000313" key="7">
    <source>
        <dbReference type="EMBL" id="WXG69928.1"/>
    </source>
</evidence>
<dbReference type="InterPro" id="IPR006311">
    <property type="entry name" value="TAT_signal"/>
</dbReference>
<dbReference type="Proteomes" id="UP001432000">
    <property type="component" value="Chromosome"/>
</dbReference>
<feature type="domain" description="Fe/B12 periplasmic-binding" evidence="6">
    <location>
        <begin position="69"/>
        <end position="339"/>
    </location>
</feature>